<dbReference type="Proteomes" id="UP001293254">
    <property type="component" value="Unassembled WGS sequence"/>
</dbReference>
<comment type="caution">
    <text evidence="1">The sequence shown here is derived from an EMBL/GenBank/DDBJ whole genome shotgun (WGS) entry which is preliminary data.</text>
</comment>
<reference evidence="1" key="2">
    <citation type="journal article" date="2024" name="Plant">
        <title>Genomic evolution and insights into agronomic trait innovations of Sesamum species.</title>
        <authorList>
            <person name="Miao H."/>
            <person name="Wang L."/>
            <person name="Qu L."/>
            <person name="Liu H."/>
            <person name="Sun Y."/>
            <person name="Le M."/>
            <person name="Wang Q."/>
            <person name="Wei S."/>
            <person name="Zheng Y."/>
            <person name="Lin W."/>
            <person name="Duan Y."/>
            <person name="Cao H."/>
            <person name="Xiong S."/>
            <person name="Wang X."/>
            <person name="Wei L."/>
            <person name="Li C."/>
            <person name="Ma Q."/>
            <person name="Ju M."/>
            <person name="Zhao R."/>
            <person name="Li G."/>
            <person name="Mu C."/>
            <person name="Tian Q."/>
            <person name="Mei H."/>
            <person name="Zhang T."/>
            <person name="Gao T."/>
            <person name="Zhang H."/>
        </authorList>
    </citation>
    <scope>NUCLEOTIDE SEQUENCE</scope>
    <source>
        <strain evidence="1">3651</strain>
    </source>
</reference>
<organism evidence="1 2">
    <name type="scientific">Sesamum alatum</name>
    <dbReference type="NCBI Taxonomy" id="300844"/>
    <lineage>
        <taxon>Eukaryota</taxon>
        <taxon>Viridiplantae</taxon>
        <taxon>Streptophyta</taxon>
        <taxon>Embryophyta</taxon>
        <taxon>Tracheophyta</taxon>
        <taxon>Spermatophyta</taxon>
        <taxon>Magnoliopsida</taxon>
        <taxon>eudicotyledons</taxon>
        <taxon>Gunneridae</taxon>
        <taxon>Pentapetalae</taxon>
        <taxon>asterids</taxon>
        <taxon>lamiids</taxon>
        <taxon>Lamiales</taxon>
        <taxon>Pedaliaceae</taxon>
        <taxon>Sesamum</taxon>
    </lineage>
</organism>
<dbReference type="PANTHER" id="PTHR46977">
    <property type="entry name" value="PROTEIN FREE1"/>
    <property type="match status" value="1"/>
</dbReference>
<dbReference type="InterPro" id="IPR045893">
    <property type="entry name" value="FREE1"/>
</dbReference>
<proteinExistence type="predicted"/>
<evidence type="ECO:0000313" key="1">
    <source>
        <dbReference type="EMBL" id="KAK4416869.1"/>
    </source>
</evidence>
<dbReference type="GO" id="GO:0036258">
    <property type="term" value="P:multivesicular body assembly"/>
    <property type="evidence" value="ECO:0007669"/>
    <property type="project" value="InterPro"/>
</dbReference>
<dbReference type="GO" id="GO:0000813">
    <property type="term" value="C:ESCRT I complex"/>
    <property type="evidence" value="ECO:0007669"/>
    <property type="project" value="TreeGrafter"/>
</dbReference>
<protein>
    <submittedName>
        <fullName evidence="1">Protein FREE1</fullName>
    </submittedName>
</protein>
<name>A0AAE2CC99_9LAMI</name>
<dbReference type="PANTHER" id="PTHR46977:SF4">
    <property type="entry name" value="PROTEIN FREE1-LIKE"/>
    <property type="match status" value="1"/>
</dbReference>
<dbReference type="GO" id="GO:0043130">
    <property type="term" value="F:ubiquitin binding"/>
    <property type="evidence" value="ECO:0007669"/>
    <property type="project" value="InterPro"/>
</dbReference>
<dbReference type="GO" id="GO:0031902">
    <property type="term" value="C:late endosome membrane"/>
    <property type="evidence" value="ECO:0007669"/>
    <property type="project" value="TreeGrafter"/>
</dbReference>
<dbReference type="InterPro" id="IPR013083">
    <property type="entry name" value="Znf_RING/FYVE/PHD"/>
</dbReference>
<gene>
    <name evidence="1" type="ORF">Salat_2512400</name>
</gene>
<evidence type="ECO:0000313" key="2">
    <source>
        <dbReference type="Proteomes" id="UP001293254"/>
    </source>
</evidence>
<dbReference type="GO" id="GO:0070676">
    <property type="term" value="P:intralumenal vesicle formation"/>
    <property type="evidence" value="ECO:0007669"/>
    <property type="project" value="TreeGrafter"/>
</dbReference>
<dbReference type="Gene3D" id="3.30.40.10">
    <property type="entry name" value="Zinc/RING finger domain, C3HC4 (zinc finger)"/>
    <property type="match status" value="1"/>
</dbReference>
<dbReference type="AlphaFoldDB" id="A0AAE2CC99"/>
<reference evidence="1" key="1">
    <citation type="submission" date="2020-06" db="EMBL/GenBank/DDBJ databases">
        <authorList>
            <person name="Li T."/>
            <person name="Hu X."/>
            <person name="Zhang T."/>
            <person name="Song X."/>
            <person name="Zhang H."/>
            <person name="Dai N."/>
            <person name="Sheng W."/>
            <person name="Hou X."/>
            <person name="Wei L."/>
        </authorList>
    </citation>
    <scope>NUCLEOTIDE SEQUENCE</scope>
    <source>
        <strain evidence="1">3651</strain>
        <tissue evidence="1">Leaf</tissue>
    </source>
</reference>
<sequence length="298" mass="32826">MLLLDELSFKTVGNLGVDKISPTGIIVRRSSRPHASGGGQKEWIALLLRVWGNNFVLQIVGRLVAGNKRKNINLYENTSINPSDQVKGAEPSVEKKKGFIDWKNFIKPVNEEKDHWVPDEAVTKCTACGTDFSAFNREGKHSGSMDKLTVNICCAKTAGIFSVTNAHKAELHSLQMSMPNQFEFATDACILFAYKCNIDNTTSGQPTLNEAEVTQRLSNKVALGRVAGFQSHEELARKLQEELDKKRKTGANPEASGTKMREVVCPICTVHLQVWVPSSGSETIECSVCQHPFLVSAH</sequence>
<dbReference type="EMBL" id="JACGWO010000010">
    <property type="protein sequence ID" value="KAK4416869.1"/>
    <property type="molecule type" value="Genomic_DNA"/>
</dbReference>
<keyword evidence="2" id="KW-1185">Reference proteome</keyword>
<accession>A0AAE2CC99</accession>